<feature type="region of interest" description="Disordered" evidence="6">
    <location>
        <begin position="30"/>
        <end position="99"/>
    </location>
</feature>
<gene>
    <name evidence="7" type="ORF">WMY93_000725</name>
</gene>
<keyword evidence="4 5" id="KW-0472">Membrane</keyword>
<protein>
    <recommendedName>
        <fullName evidence="9">Protein lifeguard 1-like</fullName>
    </recommendedName>
</protein>
<evidence type="ECO:0008006" key="9">
    <source>
        <dbReference type="Google" id="ProtNLM"/>
    </source>
</evidence>
<name>A0AAW0QAR7_9GOBI</name>
<dbReference type="CDD" id="cd10428">
    <property type="entry name" value="LFG_like"/>
    <property type="match status" value="1"/>
</dbReference>
<dbReference type="GO" id="GO:0005794">
    <property type="term" value="C:Golgi apparatus"/>
    <property type="evidence" value="ECO:0007669"/>
    <property type="project" value="TreeGrafter"/>
</dbReference>
<feature type="transmembrane region" description="Helical" evidence="5">
    <location>
        <begin position="256"/>
        <end position="278"/>
    </location>
</feature>
<dbReference type="InterPro" id="IPR006214">
    <property type="entry name" value="Bax_inhibitor_1-related"/>
</dbReference>
<keyword evidence="2 5" id="KW-0812">Transmembrane</keyword>
<feature type="transmembrane region" description="Helical" evidence="5">
    <location>
        <begin position="200"/>
        <end position="219"/>
    </location>
</feature>
<dbReference type="AlphaFoldDB" id="A0AAW0QAR7"/>
<comment type="caution">
    <text evidence="7">The sequence shown here is derived from an EMBL/GenBank/DDBJ whole genome shotgun (WGS) entry which is preliminary data.</text>
</comment>
<dbReference type="Proteomes" id="UP001460270">
    <property type="component" value="Unassembled WGS sequence"/>
</dbReference>
<dbReference type="PANTHER" id="PTHR23291">
    <property type="entry name" value="BAX INHIBITOR-RELATED"/>
    <property type="match status" value="1"/>
</dbReference>
<reference evidence="8" key="1">
    <citation type="submission" date="2024-04" db="EMBL/GenBank/DDBJ databases">
        <title>Salinicola lusitanus LLJ914,a marine bacterium isolated from the Okinawa Trough.</title>
        <authorList>
            <person name="Li J."/>
        </authorList>
    </citation>
    <scope>NUCLEOTIDE SEQUENCE [LARGE SCALE GENOMIC DNA]</scope>
</reference>
<feature type="transmembrane region" description="Helical" evidence="5">
    <location>
        <begin position="226"/>
        <end position="250"/>
    </location>
</feature>
<evidence type="ECO:0000256" key="3">
    <source>
        <dbReference type="ARBA" id="ARBA00022989"/>
    </source>
</evidence>
<dbReference type="GO" id="GO:2001234">
    <property type="term" value="P:negative regulation of apoptotic signaling pathway"/>
    <property type="evidence" value="ECO:0007669"/>
    <property type="project" value="TreeGrafter"/>
</dbReference>
<sequence>MSDPVVVESQDNSVSGSSLQLHKLTVHAALSRSLSGPDPGLDPGPSAGFPTVQGEPLPPPYSAVNPGFYPPPLKPGEEPMPYQTFPEPGADPEPGPGLSPEVCSDEAAVLATSAFEDKTVRRAFVRKVFSLVFLQLLFTFSVVCIFTFSTTIKSWCRRTSGSTSRPTSCSWWCCCRSAVVTVTLSYMVGTIASYHDTMTVVLTMGSTLAISLAIIAYSIQSRYDFTVCYGLLLILSVDLIMFGVFSTFYYSHMADVAYGALGALLFSLFLMADVQMMMGTMSYRLSPEEYVYAALTIYLDIVLIFLYLLGRR</sequence>
<evidence type="ECO:0000256" key="6">
    <source>
        <dbReference type="SAM" id="MobiDB-lite"/>
    </source>
</evidence>
<keyword evidence="3 5" id="KW-1133">Transmembrane helix</keyword>
<feature type="transmembrane region" description="Helical" evidence="5">
    <location>
        <begin position="128"/>
        <end position="148"/>
    </location>
</feature>
<evidence type="ECO:0000256" key="5">
    <source>
        <dbReference type="RuleBase" id="RU004379"/>
    </source>
</evidence>
<comment type="subcellular location">
    <subcellularLocation>
        <location evidence="1">Membrane</location>
        <topology evidence="1">Multi-pass membrane protein</topology>
    </subcellularLocation>
</comment>
<proteinExistence type="inferred from homology"/>
<dbReference type="PANTHER" id="PTHR23291:SF94">
    <property type="entry name" value="PROTEIN LIFEGUARD 1 ISOFORM X2"/>
    <property type="match status" value="1"/>
</dbReference>
<evidence type="ECO:0000256" key="1">
    <source>
        <dbReference type="ARBA" id="ARBA00004141"/>
    </source>
</evidence>
<dbReference type="EMBL" id="JBBPFD010000001">
    <property type="protein sequence ID" value="KAK7944997.1"/>
    <property type="molecule type" value="Genomic_DNA"/>
</dbReference>
<dbReference type="Pfam" id="PF01027">
    <property type="entry name" value="Bax1-I"/>
    <property type="match status" value="1"/>
</dbReference>
<feature type="compositionally biased region" description="Low complexity" evidence="6">
    <location>
        <begin position="33"/>
        <end position="46"/>
    </location>
</feature>
<dbReference type="GO" id="GO:0005783">
    <property type="term" value="C:endoplasmic reticulum"/>
    <property type="evidence" value="ECO:0007669"/>
    <property type="project" value="TreeGrafter"/>
</dbReference>
<organism evidence="7 8">
    <name type="scientific">Mugilogobius chulae</name>
    <name type="common">yellowstripe goby</name>
    <dbReference type="NCBI Taxonomy" id="88201"/>
    <lineage>
        <taxon>Eukaryota</taxon>
        <taxon>Metazoa</taxon>
        <taxon>Chordata</taxon>
        <taxon>Craniata</taxon>
        <taxon>Vertebrata</taxon>
        <taxon>Euteleostomi</taxon>
        <taxon>Actinopterygii</taxon>
        <taxon>Neopterygii</taxon>
        <taxon>Teleostei</taxon>
        <taxon>Neoteleostei</taxon>
        <taxon>Acanthomorphata</taxon>
        <taxon>Gobiaria</taxon>
        <taxon>Gobiiformes</taxon>
        <taxon>Gobioidei</taxon>
        <taxon>Gobiidae</taxon>
        <taxon>Gobionellinae</taxon>
        <taxon>Mugilogobius</taxon>
    </lineage>
</organism>
<evidence type="ECO:0000313" key="7">
    <source>
        <dbReference type="EMBL" id="KAK7944997.1"/>
    </source>
</evidence>
<evidence type="ECO:0000313" key="8">
    <source>
        <dbReference type="Proteomes" id="UP001460270"/>
    </source>
</evidence>
<accession>A0AAW0QAR7</accession>
<feature type="transmembrane region" description="Helical" evidence="5">
    <location>
        <begin position="290"/>
        <end position="309"/>
    </location>
</feature>
<dbReference type="GO" id="GO:0016020">
    <property type="term" value="C:membrane"/>
    <property type="evidence" value="ECO:0007669"/>
    <property type="project" value="UniProtKB-SubCell"/>
</dbReference>
<keyword evidence="8" id="KW-1185">Reference proteome</keyword>
<evidence type="ECO:0000256" key="4">
    <source>
        <dbReference type="ARBA" id="ARBA00023136"/>
    </source>
</evidence>
<comment type="similarity">
    <text evidence="5">Belongs to the BI1 family.</text>
</comment>
<evidence type="ECO:0000256" key="2">
    <source>
        <dbReference type="ARBA" id="ARBA00022692"/>
    </source>
</evidence>